<dbReference type="InterPro" id="IPR001845">
    <property type="entry name" value="HTH_ArsR_DNA-bd_dom"/>
</dbReference>
<name>A0A1N6CLZ2_9SPHN</name>
<evidence type="ECO:0000313" key="2">
    <source>
        <dbReference type="EMBL" id="SIN59499.1"/>
    </source>
</evidence>
<organism evidence="2 3">
    <name type="scientific">Parasphingorhabdus marina DSM 22363</name>
    <dbReference type="NCBI Taxonomy" id="1123272"/>
    <lineage>
        <taxon>Bacteria</taxon>
        <taxon>Pseudomonadati</taxon>
        <taxon>Pseudomonadota</taxon>
        <taxon>Alphaproteobacteria</taxon>
        <taxon>Sphingomonadales</taxon>
        <taxon>Sphingomonadaceae</taxon>
        <taxon>Parasphingorhabdus</taxon>
    </lineage>
</organism>
<accession>A0A1N6CLZ2</accession>
<dbReference type="AlphaFoldDB" id="A0A1N6CLZ2"/>
<evidence type="ECO:0000313" key="3">
    <source>
        <dbReference type="Proteomes" id="UP000185192"/>
    </source>
</evidence>
<dbReference type="NCBIfam" id="NF033788">
    <property type="entry name" value="HTH_metalloreg"/>
    <property type="match status" value="1"/>
</dbReference>
<reference evidence="3" key="1">
    <citation type="submission" date="2016-11" db="EMBL/GenBank/DDBJ databases">
        <authorList>
            <person name="Varghese N."/>
            <person name="Submissions S."/>
        </authorList>
    </citation>
    <scope>NUCLEOTIDE SEQUENCE [LARGE SCALE GENOMIC DNA]</scope>
    <source>
        <strain evidence="3">DSM 22363</strain>
    </source>
</reference>
<dbReference type="Pfam" id="PF12840">
    <property type="entry name" value="HTH_20"/>
    <property type="match status" value="1"/>
</dbReference>
<dbReference type="PANTHER" id="PTHR38600">
    <property type="entry name" value="TRANSCRIPTIONAL REGULATORY PROTEIN"/>
    <property type="match status" value="1"/>
</dbReference>
<dbReference type="PANTHER" id="PTHR38600:SF2">
    <property type="entry name" value="SLL0088 PROTEIN"/>
    <property type="match status" value="1"/>
</dbReference>
<evidence type="ECO:0000259" key="1">
    <source>
        <dbReference type="PROSITE" id="PS50987"/>
    </source>
</evidence>
<gene>
    <name evidence="2" type="ORF">SAMN02745824_0027</name>
</gene>
<dbReference type="InterPro" id="IPR036388">
    <property type="entry name" value="WH-like_DNA-bd_sf"/>
</dbReference>
<keyword evidence="3" id="KW-1185">Reference proteome</keyword>
<dbReference type="SMART" id="SM00418">
    <property type="entry name" value="HTH_ARSR"/>
    <property type="match status" value="1"/>
</dbReference>
<protein>
    <submittedName>
        <fullName evidence="2">Transcriptional regulator, ArsR family</fullName>
    </submittedName>
</protein>
<dbReference type="STRING" id="1123272.SAMN02745824_0027"/>
<dbReference type="Gene3D" id="1.10.10.10">
    <property type="entry name" value="Winged helix-like DNA-binding domain superfamily/Winged helix DNA-binding domain"/>
    <property type="match status" value="1"/>
</dbReference>
<dbReference type="PROSITE" id="PS50987">
    <property type="entry name" value="HTH_ARSR_2"/>
    <property type="match status" value="1"/>
</dbReference>
<dbReference type="SUPFAM" id="SSF46785">
    <property type="entry name" value="Winged helix' DNA-binding domain"/>
    <property type="match status" value="1"/>
</dbReference>
<dbReference type="Proteomes" id="UP000185192">
    <property type="component" value="Unassembled WGS sequence"/>
</dbReference>
<dbReference type="GO" id="GO:0003700">
    <property type="term" value="F:DNA-binding transcription factor activity"/>
    <property type="evidence" value="ECO:0007669"/>
    <property type="project" value="InterPro"/>
</dbReference>
<proteinExistence type="predicted"/>
<sequence>MDQLSAVFSALGDPTRFAIVDRLLREGELSAGEISATATISPPAFSRHLKLLREAGLVRQRTDRQRRLYSVRPEAVRQISEWTLSHREFWEASIDRLESALEQEMKNDG</sequence>
<feature type="domain" description="HTH arsR-type" evidence="1">
    <location>
        <begin position="1"/>
        <end position="91"/>
    </location>
</feature>
<dbReference type="PRINTS" id="PR00778">
    <property type="entry name" value="HTHARSR"/>
</dbReference>
<dbReference type="OrthoDB" id="7391478at2"/>
<dbReference type="CDD" id="cd00090">
    <property type="entry name" value="HTH_ARSR"/>
    <property type="match status" value="1"/>
</dbReference>
<dbReference type="InterPro" id="IPR011991">
    <property type="entry name" value="ArsR-like_HTH"/>
</dbReference>
<dbReference type="EMBL" id="FSQW01000001">
    <property type="protein sequence ID" value="SIN59499.1"/>
    <property type="molecule type" value="Genomic_DNA"/>
</dbReference>
<dbReference type="RefSeq" id="WP_074203165.1">
    <property type="nucleotide sequence ID" value="NZ_FSQW01000001.1"/>
</dbReference>
<dbReference type="InterPro" id="IPR036390">
    <property type="entry name" value="WH_DNA-bd_sf"/>
</dbReference>